<protein>
    <submittedName>
        <fullName evidence="2">Uncharacterized protein</fullName>
    </submittedName>
</protein>
<feature type="region of interest" description="Disordered" evidence="1">
    <location>
        <begin position="27"/>
        <end position="46"/>
    </location>
</feature>
<gene>
    <name evidence="2" type="ORF">GUJ93_ZPchr0013g34640</name>
</gene>
<reference evidence="2" key="1">
    <citation type="journal article" date="2021" name="bioRxiv">
        <title>Whole Genome Assembly and Annotation of Northern Wild Rice, Zizania palustris L., Supports a Whole Genome Duplication in the Zizania Genus.</title>
        <authorList>
            <person name="Haas M."/>
            <person name="Kono T."/>
            <person name="Macchietto M."/>
            <person name="Millas R."/>
            <person name="McGilp L."/>
            <person name="Shao M."/>
            <person name="Duquette J."/>
            <person name="Hirsch C.N."/>
            <person name="Kimball J."/>
        </authorList>
    </citation>
    <scope>NUCLEOTIDE SEQUENCE</scope>
    <source>
        <tissue evidence="2">Fresh leaf tissue</tissue>
    </source>
</reference>
<evidence type="ECO:0000256" key="1">
    <source>
        <dbReference type="SAM" id="MobiDB-lite"/>
    </source>
</evidence>
<reference evidence="2" key="2">
    <citation type="submission" date="2021-02" db="EMBL/GenBank/DDBJ databases">
        <authorList>
            <person name="Kimball J.A."/>
            <person name="Haas M.W."/>
            <person name="Macchietto M."/>
            <person name="Kono T."/>
            <person name="Duquette J."/>
            <person name="Shao M."/>
        </authorList>
    </citation>
    <scope>NUCLEOTIDE SEQUENCE</scope>
    <source>
        <tissue evidence="2">Fresh leaf tissue</tissue>
    </source>
</reference>
<proteinExistence type="predicted"/>
<dbReference type="AlphaFoldDB" id="A0A8J5WZP4"/>
<dbReference type="Proteomes" id="UP000729402">
    <property type="component" value="Unassembled WGS sequence"/>
</dbReference>
<dbReference type="EMBL" id="JAAALK010000079">
    <property type="protein sequence ID" value="KAG8098976.1"/>
    <property type="molecule type" value="Genomic_DNA"/>
</dbReference>
<evidence type="ECO:0000313" key="2">
    <source>
        <dbReference type="EMBL" id="KAG8098976.1"/>
    </source>
</evidence>
<keyword evidence="3" id="KW-1185">Reference proteome</keyword>
<evidence type="ECO:0000313" key="3">
    <source>
        <dbReference type="Proteomes" id="UP000729402"/>
    </source>
</evidence>
<accession>A0A8J5WZP4</accession>
<feature type="compositionally biased region" description="Gly residues" evidence="1">
    <location>
        <begin position="90"/>
        <end position="103"/>
    </location>
</feature>
<feature type="region of interest" description="Disordered" evidence="1">
    <location>
        <begin position="67"/>
        <end position="125"/>
    </location>
</feature>
<sequence length="125" mass="13649">MGAAVHGWNNWWCSSRTCIMVLKLLGTHRQSQKRGRSPPPRGRTTSLYRQGVVQDDYMAVPPARRRAYLGGDTSSSSSTPAWDLAMPSTGGRGEGVGGAGGTGSADHLRLPLRWRRQRPEAHPLQ</sequence>
<comment type="caution">
    <text evidence="2">The sequence shown here is derived from an EMBL/GenBank/DDBJ whole genome shotgun (WGS) entry which is preliminary data.</text>
</comment>
<name>A0A8J5WZP4_ZIZPA</name>
<organism evidence="2 3">
    <name type="scientific">Zizania palustris</name>
    <name type="common">Northern wild rice</name>
    <dbReference type="NCBI Taxonomy" id="103762"/>
    <lineage>
        <taxon>Eukaryota</taxon>
        <taxon>Viridiplantae</taxon>
        <taxon>Streptophyta</taxon>
        <taxon>Embryophyta</taxon>
        <taxon>Tracheophyta</taxon>
        <taxon>Spermatophyta</taxon>
        <taxon>Magnoliopsida</taxon>
        <taxon>Liliopsida</taxon>
        <taxon>Poales</taxon>
        <taxon>Poaceae</taxon>
        <taxon>BOP clade</taxon>
        <taxon>Oryzoideae</taxon>
        <taxon>Oryzeae</taxon>
        <taxon>Zizaniinae</taxon>
        <taxon>Zizania</taxon>
    </lineage>
</organism>